<evidence type="ECO:0000259" key="5">
    <source>
        <dbReference type="PROSITE" id="PS51388"/>
    </source>
</evidence>
<dbReference type="SUPFAM" id="SSF52540">
    <property type="entry name" value="P-loop containing nucleoside triphosphate hydrolases"/>
    <property type="match status" value="1"/>
</dbReference>
<protein>
    <submittedName>
        <fullName evidence="7">p-loop containing nucleoside triphosphate hydrolase</fullName>
    </submittedName>
</protein>
<feature type="compositionally biased region" description="Polar residues" evidence="4">
    <location>
        <begin position="474"/>
        <end position="491"/>
    </location>
</feature>
<keyword evidence="7" id="KW-0378">Hydrolase</keyword>
<dbReference type="OrthoDB" id="415706at2759"/>
<dbReference type="GO" id="GO:0003924">
    <property type="term" value="F:GTPase activity"/>
    <property type="evidence" value="ECO:0007669"/>
    <property type="project" value="InterPro"/>
</dbReference>
<dbReference type="SMART" id="SM00053">
    <property type="entry name" value="DYNc"/>
    <property type="match status" value="1"/>
</dbReference>
<keyword evidence="2" id="KW-0342">GTP-binding</keyword>
<name>A0A370TQ47_9HELO</name>
<gene>
    <name evidence="7" type="ORF">BP5553_05088</name>
</gene>
<evidence type="ECO:0000259" key="6">
    <source>
        <dbReference type="PROSITE" id="PS51718"/>
    </source>
</evidence>
<reference evidence="7 8" key="1">
    <citation type="journal article" date="2018" name="IMA Fungus">
        <title>IMA Genome-F 9: Draft genome sequence of Annulohypoxylon stygium, Aspergillus mulundensis, Berkeleyomyces basicola (syn. Thielaviopsis basicola), Ceratocystis smalleyi, two Cercospora beticola strains, Coleophoma cylindrospora, Fusarium fracticaudum, Phialophora cf. hyalina, and Morchella septimelata.</title>
        <authorList>
            <person name="Wingfield B.D."/>
            <person name="Bills G.F."/>
            <person name="Dong Y."/>
            <person name="Huang W."/>
            <person name="Nel W.J."/>
            <person name="Swalarsk-Parry B.S."/>
            <person name="Vaghefi N."/>
            <person name="Wilken P.M."/>
            <person name="An Z."/>
            <person name="de Beer Z.W."/>
            <person name="De Vos L."/>
            <person name="Chen L."/>
            <person name="Duong T.A."/>
            <person name="Gao Y."/>
            <person name="Hammerbacher A."/>
            <person name="Kikkert J.R."/>
            <person name="Li Y."/>
            <person name="Li H."/>
            <person name="Li K."/>
            <person name="Li Q."/>
            <person name="Liu X."/>
            <person name="Ma X."/>
            <person name="Naidoo K."/>
            <person name="Pethybridge S.J."/>
            <person name="Sun J."/>
            <person name="Steenkamp E.T."/>
            <person name="van der Nest M.A."/>
            <person name="van Wyk S."/>
            <person name="Wingfield M.J."/>
            <person name="Xiong C."/>
            <person name="Yue Q."/>
            <person name="Zhang X."/>
        </authorList>
    </citation>
    <scope>NUCLEOTIDE SEQUENCE [LARGE SCALE GENOMIC DNA]</scope>
    <source>
        <strain evidence="7 8">BP 5553</strain>
    </source>
</reference>
<evidence type="ECO:0000313" key="7">
    <source>
        <dbReference type="EMBL" id="RDL37655.1"/>
    </source>
</evidence>
<dbReference type="InterPro" id="IPR030381">
    <property type="entry name" value="G_DYNAMIN_dom"/>
</dbReference>
<dbReference type="PROSITE" id="PS51388">
    <property type="entry name" value="GED"/>
    <property type="match status" value="1"/>
</dbReference>
<dbReference type="InterPro" id="IPR022812">
    <property type="entry name" value="Dynamin"/>
</dbReference>
<dbReference type="GO" id="GO:0008017">
    <property type="term" value="F:microtubule binding"/>
    <property type="evidence" value="ECO:0007669"/>
    <property type="project" value="TreeGrafter"/>
</dbReference>
<dbReference type="EMBL" id="NPIC01000003">
    <property type="protein sequence ID" value="RDL37655.1"/>
    <property type="molecule type" value="Genomic_DNA"/>
</dbReference>
<feature type="domain" description="GED" evidence="5">
    <location>
        <begin position="676"/>
        <end position="763"/>
    </location>
</feature>
<dbReference type="STRING" id="2656787.A0A370TQ47"/>
<dbReference type="FunFam" id="3.40.50.300:FF:001425">
    <property type="entry name" value="Dynamin GTPase, putative"/>
    <property type="match status" value="1"/>
</dbReference>
<evidence type="ECO:0000256" key="4">
    <source>
        <dbReference type="SAM" id="MobiDB-lite"/>
    </source>
</evidence>
<dbReference type="PRINTS" id="PR00195">
    <property type="entry name" value="DYNAMIN"/>
</dbReference>
<dbReference type="GO" id="GO:0005874">
    <property type="term" value="C:microtubule"/>
    <property type="evidence" value="ECO:0007669"/>
    <property type="project" value="TreeGrafter"/>
</dbReference>
<dbReference type="Pfam" id="PF00350">
    <property type="entry name" value="Dynamin_N"/>
    <property type="match status" value="1"/>
</dbReference>
<evidence type="ECO:0000256" key="1">
    <source>
        <dbReference type="ARBA" id="ARBA00022741"/>
    </source>
</evidence>
<dbReference type="GO" id="GO:0005739">
    <property type="term" value="C:mitochondrion"/>
    <property type="evidence" value="ECO:0007669"/>
    <property type="project" value="TreeGrafter"/>
</dbReference>
<dbReference type="GO" id="GO:0048312">
    <property type="term" value="P:intracellular distribution of mitochondria"/>
    <property type="evidence" value="ECO:0007669"/>
    <property type="project" value="TreeGrafter"/>
</dbReference>
<feature type="compositionally biased region" description="Acidic residues" evidence="4">
    <location>
        <begin position="638"/>
        <end position="647"/>
    </location>
</feature>
<dbReference type="GO" id="GO:0016559">
    <property type="term" value="P:peroxisome fission"/>
    <property type="evidence" value="ECO:0007669"/>
    <property type="project" value="TreeGrafter"/>
</dbReference>
<proteinExistence type="predicted"/>
<evidence type="ECO:0000256" key="3">
    <source>
        <dbReference type="SAM" id="Coils"/>
    </source>
</evidence>
<dbReference type="PROSITE" id="PS51718">
    <property type="entry name" value="G_DYNAMIN_2"/>
    <property type="match status" value="1"/>
</dbReference>
<dbReference type="GeneID" id="43597937"/>
<dbReference type="Gene3D" id="3.40.50.300">
    <property type="entry name" value="P-loop containing nucleotide triphosphate hydrolases"/>
    <property type="match status" value="1"/>
</dbReference>
<feature type="region of interest" description="Disordered" evidence="4">
    <location>
        <begin position="447"/>
        <end position="491"/>
    </location>
</feature>
<feature type="region of interest" description="Disordered" evidence="4">
    <location>
        <begin position="1"/>
        <end position="31"/>
    </location>
</feature>
<evidence type="ECO:0000313" key="8">
    <source>
        <dbReference type="Proteomes" id="UP000254866"/>
    </source>
</evidence>
<dbReference type="InterPro" id="IPR001401">
    <property type="entry name" value="Dynamin_GTPase"/>
</dbReference>
<dbReference type="Pfam" id="PF01031">
    <property type="entry name" value="Dynamin_M"/>
    <property type="match status" value="1"/>
</dbReference>
<feature type="coiled-coil region" evidence="3">
    <location>
        <begin position="340"/>
        <end position="371"/>
    </location>
</feature>
<dbReference type="GO" id="GO:0006897">
    <property type="term" value="P:endocytosis"/>
    <property type="evidence" value="ECO:0007669"/>
    <property type="project" value="TreeGrafter"/>
</dbReference>
<keyword evidence="8" id="KW-1185">Reference proteome</keyword>
<dbReference type="InterPro" id="IPR027417">
    <property type="entry name" value="P-loop_NTPase"/>
</dbReference>
<dbReference type="InterPro" id="IPR045063">
    <property type="entry name" value="Dynamin_N"/>
</dbReference>
<dbReference type="PANTHER" id="PTHR11566">
    <property type="entry name" value="DYNAMIN"/>
    <property type="match status" value="1"/>
</dbReference>
<dbReference type="AlphaFoldDB" id="A0A370TQ47"/>
<dbReference type="Gene3D" id="1.20.120.1240">
    <property type="entry name" value="Dynamin, middle domain"/>
    <property type="match status" value="1"/>
</dbReference>
<keyword evidence="3" id="KW-0175">Coiled coil</keyword>
<feature type="region of interest" description="Disordered" evidence="4">
    <location>
        <begin position="624"/>
        <end position="648"/>
    </location>
</feature>
<dbReference type="Proteomes" id="UP000254866">
    <property type="component" value="Unassembled WGS sequence"/>
</dbReference>
<dbReference type="PANTHER" id="PTHR11566:SF66">
    <property type="entry name" value="INTERFERON-INDUCED GTP-BINDING PROTEIN MX"/>
    <property type="match status" value="1"/>
</dbReference>
<organism evidence="7 8">
    <name type="scientific">Venustampulla echinocandica</name>
    <dbReference type="NCBI Taxonomy" id="2656787"/>
    <lineage>
        <taxon>Eukaryota</taxon>
        <taxon>Fungi</taxon>
        <taxon>Dikarya</taxon>
        <taxon>Ascomycota</taxon>
        <taxon>Pezizomycotina</taxon>
        <taxon>Leotiomycetes</taxon>
        <taxon>Helotiales</taxon>
        <taxon>Pleuroascaceae</taxon>
        <taxon>Venustampulla</taxon>
    </lineage>
</organism>
<dbReference type="InterPro" id="IPR020850">
    <property type="entry name" value="GED_dom"/>
</dbReference>
<dbReference type="RefSeq" id="XP_031870311.1">
    <property type="nucleotide sequence ID" value="XM_032013711.1"/>
</dbReference>
<dbReference type="GO" id="GO:0005525">
    <property type="term" value="F:GTP binding"/>
    <property type="evidence" value="ECO:0007669"/>
    <property type="project" value="InterPro"/>
</dbReference>
<dbReference type="CDD" id="cd08771">
    <property type="entry name" value="DLP_1"/>
    <property type="match status" value="1"/>
</dbReference>
<evidence type="ECO:0000256" key="2">
    <source>
        <dbReference type="ARBA" id="ARBA00023134"/>
    </source>
</evidence>
<keyword evidence="1" id="KW-0547">Nucleotide-binding</keyword>
<dbReference type="InterPro" id="IPR000375">
    <property type="entry name" value="Dynamin_stalk"/>
</dbReference>
<dbReference type="GO" id="GO:0000266">
    <property type="term" value="P:mitochondrial fission"/>
    <property type="evidence" value="ECO:0007669"/>
    <property type="project" value="TreeGrafter"/>
</dbReference>
<feature type="domain" description="Dynamin-type G" evidence="6">
    <location>
        <begin position="56"/>
        <end position="348"/>
    </location>
</feature>
<sequence length="763" mass="85804">MSEPESPESFTPVDHSPTPTPMPATAASSLEELQTEEQRLVLDTVARVRKCGLEGTVSLPQIVVCGDQSAGKSSVLEALTEIPFPRNDNLCTRYATEISLRVATSDSITIRVIPDSSRPSNEQASIKTFERTISDFGDLPGIMNEAMTVMGIGVTDESNTDAKPRAFSRDVLSIEFAGPARPQLTLVDIPGLIGTETKVTTKQDIALVAEITQHYIEQPRTICLAVVSAATDYANQTILEKVREVDPEGDRTLGVITKPDMPPAGSGSQNSYIELAQNEDIFFKLGWHVVKNRRFDERHATLTERNILEESFFRTTEWKRLPKESVGVDALRRRLSLLLFEHVKKELPNLREELESALSTTREDLEQLGCARSSGADCKSYLAQLSLDFYETCKAAVDGHYEGSYFHKDLDSEFDISSPSTLCRTRAVVQSLNSKFAEDMRVRGHKYQIDRVDNDDDDGEADGQVTNKGKKSTKMASNVRRTVRHSNSPKQLNSDEALDWVGKALTRNRGKELIGNFNPLLIGELFWEQSERWNQLAIEHLEAVSAVCTKFLKTLLQDKCPEDVKRRIWGAKIQDALKTRHQAAMRELSLLMKDHQNYPINYNHYYTDTITKRRQARQKAALSKLIKGATSSRTSSPYDDDDDDDDEGRTIVNVDVEKVLSSYAQTIDPDMDNYSSEEVLDCLFAIYKVSQKTFVANVTMQVVERHIVRGLEKIFSPVLVSNLDPKEAEDLASEPASARRKREYLEDQIKKLEEGREIFKHVI</sequence>
<accession>A0A370TQ47</accession>
<dbReference type="GO" id="GO:0016020">
    <property type="term" value="C:membrane"/>
    <property type="evidence" value="ECO:0007669"/>
    <property type="project" value="TreeGrafter"/>
</dbReference>
<comment type="caution">
    <text evidence="7">The sequence shown here is derived from an EMBL/GenBank/DDBJ whole genome shotgun (WGS) entry which is preliminary data.</text>
</comment>